<gene>
    <name evidence="1" type="ORF">FJ651_00050</name>
</gene>
<organism evidence="1 2">
    <name type="scientific">Paucihalobacter ruber</name>
    <dbReference type="NCBI Taxonomy" id="2567861"/>
    <lineage>
        <taxon>Bacteria</taxon>
        <taxon>Pseudomonadati</taxon>
        <taxon>Bacteroidota</taxon>
        <taxon>Flavobacteriia</taxon>
        <taxon>Flavobacteriales</taxon>
        <taxon>Flavobacteriaceae</taxon>
        <taxon>Paucihalobacter</taxon>
    </lineage>
</organism>
<dbReference type="Proteomes" id="UP000317332">
    <property type="component" value="Unassembled WGS sequence"/>
</dbReference>
<protein>
    <submittedName>
        <fullName evidence="1">DUF2141 domain-containing protein</fullName>
    </submittedName>
</protein>
<dbReference type="InterPro" id="IPR018673">
    <property type="entry name" value="DUF2141"/>
</dbReference>
<dbReference type="AlphaFoldDB" id="A0A506PT09"/>
<accession>A0A506PT09</accession>
<reference evidence="1 2" key="1">
    <citation type="submission" date="2019-06" db="EMBL/GenBank/DDBJ databases">
        <title>Flavobacteriaceae Paucihalobacterium erythroidium CWB-1, complete genome.</title>
        <authorList>
            <person name="Wu S."/>
        </authorList>
    </citation>
    <scope>NUCLEOTIDE SEQUENCE [LARGE SCALE GENOMIC DNA]</scope>
    <source>
        <strain evidence="1 2">CWB-1</strain>
    </source>
</reference>
<dbReference type="Pfam" id="PF09912">
    <property type="entry name" value="DUF2141"/>
    <property type="match status" value="1"/>
</dbReference>
<evidence type="ECO:0000313" key="1">
    <source>
        <dbReference type="EMBL" id="TPV35350.1"/>
    </source>
</evidence>
<keyword evidence="2" id="KW-1185">Reference proteome</keyword>
<dbReference type="EMBL" id="VHIQ01000001">
    <property type="protein sequence ID" value="TPV35350.1"/>
    <property type="molecule type" value="Genomic_DNA"/>
</dbReference>
<evidence type="ECO:0000313" key="2">
    <source>
        <dbReference type="Proteomes" id="UP000317332"/>
    </source>
</evidence>
<name>A0A506PT09_9FLAO</name>
<comment type="caution">
    <text evidence="1">The sequence shown here is derived from an EMBL/GenBank/DDBJ whole genome shotgun (WGS) entry which is preliminary data.</text>
</comment>
<sequence length="141" mass="15796">MLKLITSTVIISILVVVCELMKEENNKLRVEVTNFENKATTKVYVSVFSEKDFLKKSIQTKSVSASGNKVIVEFDLPQGEYAVSTYQDVNANGKLDRYFIGKPKEPYGFSNNVKSFGPPSYKDCKFALANEPKTILISLIN</sequence>
<dbReference type="OrthoDB" id="9788332at2"/>
<proteinExistence type="predicted"/>
<dbReference type="RefSeq" id="WP_140988359.1">
    <property type="nucleotide sequence ID" value="NZ_VHIQ01000001.1"/>
</dbReference>